<accession>A0ABN0Z8I3</accession>
<evidence type="ECO:0000313" key="1">
    <source>
        <dbReference type="EMBL" id="GAA0438886.1"/>
    </source>
</evidence>
<dbReference type="Gene3D" id="3.50.30.50">
    <property type="entry name" value="Putative cyclase"/>
    <property type="match status" value="1"/>
</dbReference>
<gene>
    <name evidence="1" type="ORF">GCM10008983_14740</name>
</gene>
<dbReference type="InterPro" id="IPR037175">
    <property type="entry name" value="KFase_sf"/>
</dbReference>
<name>A0ABN0Z8I3_9BACI</name>
<dbReference type="PANTHER" id="PTHR31118:SF12">
    <property type="entry name" value="CYCLASE-LIKE PROTEIN 2"/>
    <property type="match status" value="1"/>
</dbReference>
<evidence type="ECO:0000313" key="2">
    <source>
        <dbReference type="Proteomes" id="UP001501459"/>
    </source>
</evidence>
<dbReference type="InterPro" id="IPR007325">
    <property type="entry name" value="KFase/CYL"/>
</dbReference>
<sequence length="218" mass="23938">MQPNRIIDLTMDLTNQTPVFPGDPTPHIYPAATLDEDGCSVHHLHIASHTGTHVDAPYHFFKDGARMDQLDLHLFIGSGLIIPVQGKNEREPITLADTQAYIEKAKPGDIALFHTGWAQYAGTDKYERHPYIHRDTARALRDQGVRVIGIDALNPDQTGSDDFSVHDEILGREGVLIENLTNLEHVDVANPMISVLPLKLPGGDGSPVRAVAMEGSCR</sequence>
<protein>
    <submittedName>
        <fullName evidence="1">Cyclase family protein</fullName>
    </submittedName>
</protein>
<dbReference type="PANTHER" id="PTHR31118">
    <property type="entry name" value="CYCLASE-LIKE PROTEIN 2"/>
    <property type="match status" value="1"/>
</dbReference>
<proteinExistence type="predicted"/>
<keyword evidence="2" id="KW-1185">Reference proteome</keyword>
<dbReference type="SUPFAM" id="SSF102198">
    <property type="entry name" value="Putative cyclase"/>
    <property type="match status" value="1"/>
</dbReference>
<dbReference type="Proteomes" id="UP001501459">
    <property type="component" value="Unassembled WGS sequence"/>
</dbReference>
<dbReference type="Pfam" id="PF04199">
    <property type="entry name" value="Cyclase"/>
    <property type="match status" value="1"/>
</dbReference>
<comment type="caution">
    <text evidence="1">The sequence shown here is derived from an EMBL/GenBank/DDBJ whole genome shotgun (WGS) entry which is preliminary data.</text>
</comment>
<dbReference type="RefSeq" id="WP_343752139.1">
    <property type="nucleotide sequence ID" value="NZ_BAAADM010000038.1"/>
</dbReference>
<organism evidence="1 2">
    <name type="scientific">Lentibacillus halophilus</name>
    <dbReference type="NCBI Taxonomy" id="295065"/>
    <lineage>
        <taxon>Bacteria</taxon>
        <taxon>Bacillati</taxon>
        <taxon>Bacillota</taxon>
        <taxon>Bacilli</taxon>
        <taxon>Bacillales</taxon>
        <taxon>Bacillaceae</taxon>
        <taxon>Lentibacillus</taxon>
    </lineage>
</organism>
<reference evidence="1 2" key="1">
    <citation type="journal article" date="2019" name="Int. J. Syst. Evol. Microbiol.">
        <title>The Global Catalogue of Microorganisms (GCM) 10K type strain sequencing project: providing services to taxonomists for standard genome sequencing and annotation.</title>
        <authorList>
            <consortium name="The Broad Institute Genomics Platform"/>
            <consortium name="The Broad Institute Genome Sequencing Center for Infectious Disease"/>
            <person name="Wu L."/>
            <person name="Ma J."/>
        </authorList>
    </citation>
    <scope>NUCLEOTIDE SEQUENCE [LARGE SCALE GENOMIC DNA]</scope>
    <source>
        <strain evidence="1 2">JCM 12149</strain>
    </source>
</reference>
<dbReference type="EMBL" id="BAAADM010000038">
    <property type="protein sequence ID" value="GAA0438886.1"/>
    <property type="molecule type" value="Genomic_DNA"/>
</dbReference>